<proteinExistence type="predicted"/>
<dbReference type="CDD" id="cd00093">
    <property type="entry name" value="HTH_XRE"/>
    <property type="match status" value="1"/>
</dbReference>
<dbReference type="SMART" id="SM00530">
    <property type="entry name" value="HTH_XRE"/>
    <property type="match status" value="1"/>
</dbReference>
<feature type="domain" description="HTH cro/C1-type" evidence="1">
    <location>
        <begin position="22"/>
        <end position="76"/>
    </location>
</feature>
<gene>
    <name evidence="2" type="ORF">RM52_03985</name>
</gene>
<dbReference type="PROSITE" id="PS50943">
    <property type="entry name" value="HTH_CROC1"/>
    <property type="match status" value="1"/>
</dbReference>
<evidence type="ECO:0000313" key="3">
    <source>
        <dbReference type="Proteomes" id="UP000031202"/>
    </source>
</evidence>
<dbReference type="Pfam" id="PF01381">
    <property type="entry name" value="HTH_3"/>
    <property type="match status" value="1"/>
</dbReference>
<reference evidence="2 3" key="1">
    <citation type="submission" date="2014-12" db="EMBL/GenBank/DDBJ databases">
        <title>Genome sequencing of Microbacterium hominis TPW29.</title>
        <authorList>
            <person name="Tan P.W."/>
            <person name="Chan K.-G."/>
        </authorList>
    </citation>
    <scope>NUCLEOTIDE SEQUENCE [LARGE SCALE GENOMIC DNA]</scope>
    <source>
        <strain evidence="2 3">TPW29</strain>
    </source>
</reference>
<name>A0A0B4CSH0_9MICO</name>
<dbReference type="Gene3D" id="1.10.260.40">
    <property type="entry name" value="lambda repressor-like DNA-binding domains"/>
    <property type="match status" value="1"/>
</dbReference>
<organism evidence="2 3">
    <name type="scientific">Microbacterium hominis</name>
    <dbReference type="NCBI Taxonomy" id="162426"/>
    <lineage>
        <taxon>Bacteria</taxon>
        <taxon>Bacillati</taxon>
        <taxon>Actinomycetota</taxon>
        <taxon>Actinomycetes</taxon>
        <taxon>Micrococcales</taxon>
        <taxon>Microbacteriaceae</taxon>
        <taxon>Microbacterium</taxon>
    </lineage>
</organism>
<evidence type="ECO:0000259" key="1">
    <source>
        <dbReference type="PROSITE" id="PS50943"/>
    </source>
</evidence>
<accession>A0A0B4CSH0</accession>
<protein>
    <recommendedName>
        <fullName evidence="1">HTH cro/C1-type domain-containing protein</fullName>
    </recommendedName>
</protein>
<dbReference type="AlphaFoldDB" id="A0A0B4CSH0"/>
<dbReference type="InterPro" id="IPR001387">
    <property type="entry name" value="Cro/C1-type_HTH"/>
</dbReference>
<sequence>MLMAGRRIDVEVRRANDLGPVLARVREERGIRQEDLADELGFARSYLAALETGTPVIQLRRLFQVMRRLGIRLTVSFERTGT</sequence>
<dbReference type="Proteomes" id="UP000031202">
    <property type="component" value="Unassembled WGS sequence"/>
</dbReference>
<dbReference type="GO" id="GO:0003677">
    <property type="term" value="F:DNA binding"/>
    <property type="evidence" value="ECO:0007669"/>
    <property type="project" value="InterPro"/>
</dbReference>
<dbReference type="SUPFAM" id="SSF47413">
    <property type="entry name" value="lambda repressor-like DNA-binding domains"/>
    <property type="match status" value="1"/>
</dbReference>
<comment type="caution">
    <text evidence="2">The sequence shown here is derived from an EMBL/GenBank/DDBJ whole genome shotgun (WGS) entry which is preliminary data.</text>
</comment>
<evidence type="ECO:0000313" key="2">
    <source>
        <dbReference type="EMBL" id="KIC59367.1"/>
    </source>
</evidence>
<dbReference type="InterPro" id="IPR010982">
    <property type="entry name" value="Lambda_DNA-bd_dom_sf"/>
</dbReference>
<dbReference type="EMBL" id="JWSZ01000004">
    <property type="protein sequence ID" value="KIC59367.1"/>
    <property type="molecule type" value="Genomic_DNA"/>
</dbReference>